<feature type="domain" description="DUF7351" evidence="2">
    <location>
        <begin position="103"/>
        <end position="276"/>
    </location>
</feature>
<keyword evidence="4" id="KW-1185">Reference proteome</keyword>
<dbReference type="EMBL" id="JBHRWN010000002">
    <property type="protein sequence ID" value="MFC3476973.1"/>
    <property type="molecule type" value="Genomic_DNA"/>
</dbReference>
<dbReference type="Pfam" id="PF24042">
    <property type="entry name" value="DUF7351"/>
    <property type="match status" value="1"/>
</dbReference>
<dbReference type="InterPro" id="IPR055775">
    <property type="entry name" value="DUF7351"/>
</dbReference>
<protein>
    <submittedName>
        <fullName evidence="3">Winged helix-turn-helix domain-containing protein</fullName>
    </submittedName>
</protein>
<dbReference type="Pfam" id="PF24038">
    <property type="entry name" value="DUF7347"/>
    <property type="match status" value="1"/>
</dbReference>
<sequence>MGDDASTDVFELVSHATRADILRALADFHRDAGVDARLAYNDLRRRVGERDSGNFTYHLDRLGGLVERGDGGYRLSRVGMRVVSTLRSGFLDADWTWGPVDAPGDCWTCGDDLRLRYEAGALHVTCGDDDHALALYVPPSFLRSQPRDAVAERAAFLENRWGSLTREGVCSECSGRVEGGLRLWDGDPEHWVYHGDCHHCGFQHVLPVGLFLLGHPDVLAFHFDHGVDVRTVPFWTLDFCEPGTETVVSTDPLRVRVDVEAGDETLSLTVDSDGDVIDAERA</sequence>
<name>A0ABD5NCF3_9EURY</name>
<dbReference type="RefSeq" id="WP_232571890.1">
    <property type="nucleotide sequence ID" value="NZ_CP089466.1"/>
</dbReference>
<proteinExistence type="predicted"/>
<evidence type="ECO:0000313" key="3">
    <source>
        <dbReference type="EMBL" id="MFC3476973.1"/>
    </source>
</evidence>
<comment type="caution">
    <text evidence="3">The sequence shown here is derived from an EMBL/GenBank/DDBJ whole genome shotgun (WGS) entry which is preliminary data.</text>
</comment>
<accession>A0ABD5NCF3</accession>
<gene>
    <name evidence="3" type="ORF">ACFOKC_04470</name>
</gene>
<dbReference type="AlphaFoldDB" id="A0ABD5NCF3"/>
<evidence type="ECO:0000259" key="1">
    <source>
        <dbReference type="Pfam" id="PF24038"/>
    </source>
</evidence>
<feature type="domain" description="DUF7347" evidence="1">
    <location>
        <begin position="7"/>
        <end position="85"/>
    </location>
</feature>
<evidence type="ECO:0000313" key="4">
    <source>
        <dbReference type="Proteomes" id="UP001595660"/>
    </source>
</evidence>
<dbReference type="GeneID" id="69117106"/>
<reference evidence="3 4" key="1">
    <citation type="journal article" date="2019" name="Int. J. Syst. Evol. Microbiol.">
        <title>The Global Catalogue of Microorganisms (GCM) 10K type strain sequencing project: providing services to taxonomists for standard genome sequencing and annotation.</title>
        <authorList>
            <consortium name="The Broad Institute Genomics Platform"/>
            <consortium name="The Broad Institute Genome Sequencing Center for Infectious Disease"/>
            <person name="Wu L."/>
            <person name="Ma J."/>
        </authorList>
    </citation>
    <scope>NUCLEOTIDE SEQUENCE [LARGE SCALE GENOMIC DNA]</scope>
    <source>
        <strain evidence="3 4">CGMCC 1.12562</strain>
    </source>
</reference>
<dbReference type="Proteomes" id="UP001595660">
    <property type="component" value="Unassembled WGS sequence"/>
</dbReference>
<organism evidence="3 4">
    <name type="scientific">Halobacterium litoreum</name>
    <dbReference type="NCBI Taxonomy" id="2039234"/>
    <lineage>
        <taxon>Archaea</taxon>
        <taxon>Methanobacteriati</taxon>
        <taxon>Methanobacteriota</taxon>
        <taxon>Stenosarchaea group</taxon>
        <taxon>Halobacteria</taxon>
        <taxon>Halobacteriales</taxon>
        <taxon>Halobacteriaceae</taxon>
        <taxon>Halobacterium</taxon>
    </lineage>
</organism>
<evidence type="ECO:0000259" key="2">
    <source>
        <dbReference type="Pfam" id="PF24042"/>
    </source>
</evidence>
<dbReference type="InterPro" id="IPR055771">
    <property type="entry name" value="DUF7347"/>
</dbReference>